<reference evidence="1" key="1">
    <citation type="submission" date="2020-05" db="EMBL/GenBank/DDBJ databases">
        <title>High-Quality Genomes of Partial-Nitritation/Anammox System by Hierarchical Clustering Based Hybrid Assembly.</title>
        <authorList>
            <person name="Liu L."/>
            <person name="Wang Y."/>
            <person name="Che Y."/>
            <person name="Chen Y."/>
            <person name="Xia Y."/>
            <person name="Luo R."/>
            <person name="Cheng S.H."/>
            <person name="Zheng C."/>
            <person name="Zhang T."/>
        </authorList>
    </citation>
    <scope>NUCLEOTIDE SEQUENCE</scope>
    <source>
        <strain evidence="1">H1_PAT1</strain>
    </source>
</reference>
<organism evidence="1 2">
    <name type="scientific">candidate division WWE3 bacterium</name>
    <dbReference type="NCBI Taxonomy" id="2053526"/>
    <lineage>
        <taxon>Bacteria</taxon>
        <taxon>Katanobacteria</taxon>
    </lineage>
</organism>
<gene>
    <name evidence="1" type="ORF">HS096_02275</name>
</gene>
<evidence type="ECO:0000313" key="1">
    <source>
        <dbReference type="EMBL" id="MBE7525194.1"/>
    </source>
</evidence>
<comment type="caution">
    <text evidence="1">The sequence shown here is derived from an EMBL/GenBank/DDBJ whole genome shotgun (WGS) entry which is preliminary data.</text>
</comment>
<sequence>MSFERNTIVEKFDATEDFAPWVKRAASEVSRHIGFELDGELHRRFIYDPNKNWRYRFLGIFQGKPALLRIENIKLEIDEENIRQSFRAQCKGSRVRPPETFLSEPFDETKGYAYTVDEYVDAPSLFDPAGSPETAAESFAPFYRELRKTVTKPF</sequence>
<name>A0A928TSA2_UNCKA</name>
<proteinExistence type="predicted"/>
<dbReference type="Proteomes" id="UP000710385">
    <property type="component" value="Unassembled WGS sequence"/>
</dbReference>
<dbReference type="AlphaFoldDB" id="A0A928TSA2"/>
<evidence type="ECO:0000313" key="2">
    <source>
        <dbReference type="Proteomes" id="UP000710385"/>
    </source>
</evidence>
<protein>
    <submittedName>
        <fullName evidence="1">Uncharacterized protein</fullName>
    </submittedName>
</protein>
<dbReference type="EMBL" id="JABTTY010000001">
    <property type="protein sequence ID" value="MBE7525194.1"/>
    <property type="molecule type" value="Genomic_DNA"/>
</dbReference>
<accession>A0A928TSA2</accession>